<evidence type="ECO:0000313" key="6">
    <source>
        <dbReference type="Proteomes" id="UP000236454"/>
    </source>
</evidence>
<keyword evidence="3" id="KW-1133">Transmembrane helix</keyword>
<dbReference type="Proteomes" id="UP000236454">
    <property type="component" value="Unassembled WGS sequence"/>
</dbReference>
<dbReference type="SMART" id="SM00028">
    <property type="entry name" value="TPR"/>
    <property type="match status" value="4"/>
</dbReference>
<dbReference type="InterPro" id="IPR036457">
    <property type="entry name" value="PPM-type-like_dom_sf"/>
</dbReference>
<evidence type="ECO:0000313" key="5">
    <source>
        <dbReference type="EMBL" id="SFT49912.1"/>
    </source>
</evidence>
<dbReference type="STRING" id="477690.SAMN05216474_0903"/>
<feature type="domain" description="PPM-type phosphatase" evidence="4">
    <location>
        <begin position="439"/>
        <end position="686"/>
    </location>
</feature>
<dbReference type="InterPro" id="IPR001932">
    <property type="entry name" value="PPM-type_phosphatase-like_dom"/>
</dbReference>
<feature type="transmembrane region" description="Helical" evidence="3">
    <location>
        <begin position="379"/>
        <end position="396"/>
    </location>
</feature>
<dbReference type="PANTHER" id="PTHR43156">
    <property type="entry name" value="STAGE II SPORULATION PROTEIN E-RELATED"/>
    <property type="match status" value="1"/>
</dbReference>
<dbReference type="InterPro" id="IPR052016">
    <property type="entry name" value="Bact_Sigma-Reg"/>
</dbReference>
<keyword evidence="6" id="KW-1185">Reference proteome</keyword>
<dbReference type="Pfam" id="PF07228">
    <property type="entry name" value="SpoIIE"/>
    <property type="match status" value="1"/>
</dbReference>
<dbReference type="Gene3D" id="1.25.40.10">
    <property type="entry name" value="Tetratricopeptide repeat domain"/>
    <property type="match status" value="1"/>
</dbReference>
<dbReference type="AlphaFoldDB" id="A0A1I6YHQ2"/>
<dbReference type="PROSITE" id="PS50005">
    <property type="entry name" value="TPR"/>
    <property type="match status" value="1"/>
</dbReference>
<dbReference type="InterPro" id="IPR011990">
    <property type="entry name" value="TPR-like_helical_dom_sf"/>
</dbReference>
<dbReference type="GO" id="GO:0016791">
    <property type="term" value="F:phosphatase activity"/>
    <property type="evidence" value="ECO:0007669"/>
    <property type="project" value="TreeGrafter"/>
</dbReference>
<sequence>MNKALLVTLCFLAFNLLTPFRSQSIQKDLSVVDTGDFIHFKNLFLKQIHDPNNTDSLIIESYIRLASLYAKNLMVDKSLKIFDTIQLKFDFPNIAHKTHVLKKKSEIFREAESYDIAIQAEFQALKYFEVQGDLPNICRTYIDIVKLFLLTKDINNSTYYLSQVSEIARKNNLLSFQAEAYQLLGDIYKSNNELTQAETSYKKAIEIAEQCNCSRSLSATYNNLANLYRLKERFLLANQYIDKAISINTETNQYNWLAINHLTKGNLEENLGSRNKAILYYEKFIRLVDSLELEVSPLNGYFNLYKTYSHIEDYENAINYLENYLKLKDSIYQLESEETSAKLAAQYQSSRKEAEIERFKIQEQLREEELNSEKNSKRVLILFISIILVVTVSLWVSSLQRKKINKDLTLKNERIDEQHKEIIDSINYAKRIQNSILPSTQLLNNTLPNNALLYLPKDIVSGDFYICEKIGNYVYFGVADCTGHGVPGAMVSLVASSVLNKCLHELRLTNTNDILDHLNIEVPQVLASDNEEIHDGMDIALCRLDVNTLQLQFSGAYLNCWVFNETSFFMNRIPDDMNFSGRNGLNILEIKGNRKGIGKSNVSSKFKVVDFQLQKGDKIMLSSDGFEDQFGGPKNKKFKLNQMRNLVFTYGSKSVDVLLQELSTSFQTWKGNNEQVDDVCLMIIEI</sequence>
<evidence type="ECO:0000256" key="1">
    <source>
        <dbReference type="ARBA" id="ARBA00022801"/>
    </source>
</evidence>
<gene>
    <name evidence="5" type="ORF">SAMN05216474_0903</name>
</gene>
<keyword evidence="1" id="KW-0378">Hydrolase</keyword>
<reference evidence="5 6" key="1">
    <citation type="submission" date="2016-10" db="EMBL/GenBank/DDBJ databases">
        <authorList>
            <person name="de Groot N.N."/>
        </authorList>
    </citation>
    <scope>NUCLEOTIDE SEQUENCE [LARGE SCALE GENOMIC DNA]</scope>
    <source>
        <strain evidence="5 6">CGMCC 1.7005</strain>
    </source>
</reference>
<dbReference type="Pfam" id="PF13181">
    <property type="entry name" value="TPR_8"/>
    <property type="match status" value="2"/>
</dbReference>
<name>A0A1I6YHQ2_9FLAO</name>
<feature type="repeat" description="TPR" evidence="2">
    <location>
        <begin position="178"/>
        <end position="211"/>
    </location>
</feature>
<dbReference type="SUPFAM" id="SSF48452">
    <property type="entry name" value="TPR-like"/>
    <property type="match status" value="2"/>
</dbReference>
<dbReference type="OrthoDB" id="1109395at2"/>
<evidence type="ECO:0000259" key="4">
    <source>
        <dbReference type="SMART" id="SM00331"/>
    </source>
</evidence>
<evidence type="ECO:0000256" key="3">
    <source>
        <dbReference type="SAM" id="Phobius"/>
    </source>
</evidence>
<organism evidence="5 6">
    <name type="scientific">Lishizhenia tianjinensis</name>
    <dbReference type="NCBI Taxonomy" id="477690"/>
    <lineage>
        <taxon>Bacteria</taxon>
        <taxon>Pseudomonadati</taxon>
        <taxon>Bacteroidota</taxon>
        <taxon>Flavobacteriia</taxon>
        <taxon>Flavobacteriales</taxon>
        <taxon>Crocinitomicaceae</taxon>
        <taxon>Lishizhenia</taxon>
    </lineage>
</organism>
<dbReference type="PANTHER" id="PTHR43156:SF9">
    <property type="entry name" value="HAMP DOMAIN-CONTAINING PROTEIN"/>
    <property type="match status" value="1"/>
</dbReference>
<dbReference type="SMART" id="SM00331">
    <property type="entry name" value="PP2C_SIG"/>
    <property type="match status" value="1"/>
</dbReference>
<dbReference type="RefSeq" id="WP_139230251.1">
    <property type="nucleotide sequence ID" value="NZ_FPAS01000001.1"/>
</dbReference>
<keyword evidence="3" id="KW-0812">Transmembrane</keyword>
<keyword evidence="3" id="KW-0472">Membrane</keyword>
<proteinExistence type="predicted"/>
<evidence type="ECO:0000256" key="2">
    <source>
        <dbReference type="PROSITE-ProRule" id="PRU00339"/>
    </source>
</evidence>
<keyword evidence="2" id="KW-0802">TPR repeat</keyword>
<dbReference type="Gene3D" id="3.60.40.10">
    <property type="entry name" value="PPM-type phosphatase domain"/>
    <property type="match status" value="1"/>
</dbReference>
<dbReference type="SUPFAM" id="SSF81606">
    <property type="entry name" value="PP2C-like"/>
    <property type="match status" value="1"/>
</dbReference>
<dbReference type="InterPro" id="IPR019734">
    <property type="entry name" value="TPR_rpt"/>
</dbReference>
<protein>
    <submittedName>
        <fullName evidence="5">Serine phosphatase RsbU, regulator of sigma subunit</fullName>
    </submittedName>
</protein>
<accession>A0A1I6YHQ2</accession>
<dbReference type="EMBL" id="FPAS01000001">
    <property type="protein sequence ID" value="SFT49912.1"/>
    <property type="molecule type" value="Genomic_DNA"/>
</dbReference>